<proteinExistence type="predicted"/>
<keyword evidence="2" id="KW-1185">Reference proteome</keyword>
<comment type="caution">
    <text evidence="1">The sequence shown here is derived from an EMBL/GenBank/DDBJ whole genome shotgun (WGS) entry which is preliminary data.</text>
</comment>
<evidence type="ECO:0000313" key="2">
    <source>
        <dbReference type="Proteomes" id="UP000828048"/>
    </source>
</evidence>
<gene>
    <name evidence="1" type="ORF">Vadar_014329</name>
</gene>
<name>A0ACB7YM32_9ERIC</name>
<reference evidence="1 2" key="1">
    <citation type="journal article" date="2021" name="Hortic Res">
        <title>High-quality reference genome and annotation aids understanding of berry development for evergreen blueberry (Vaccinium darrowii).</title>
        <authorList>
            <person name="Yu J."/>
            <person name="Hulse-Kemp A.M."/>
            <person name="Babiker E."/>
            <person name="Staton M."/>
        </authorList>
    </citation>
    <scope>NUCLEOTIDE SEQUENCE [LARGE SCALE GENOMIC DNA]</scope>
    <source>
        <strain evidence="2">cv. NJ 8807/NJ 8810</strain>
        <tissue evidence="1">Young leaf</tissue>
    </source>
</reference>
<accession>A0ACB7YM32</accession>
<sequence length="293" mass="31687">MGSRYEVEVTILSAKDLKNVNWRHGRLKAYAVVWVDPRSKSTTRVDEEGDTCPYWDQKLVIPFDTPLDDAYLYIDVVHAKAAEGTKPLIGSARIPLRDVDLGERSVKKLELKRPSGRPHGKVDVKVAVRETRYHASDPYYAAPYGVPPQSGSRDYSAPPQAYRGAYDAPPVASPYEAGPPAGYPYSGGAPSYGQPAQPSYGQPAQPSYGQAQPSYGQPAYGQAGYGQADYGQQTQKKKGMFGNMGTGTGMAVGALAGVLGGIALVEGGEYVEDKIADDAADRVEDNEYYDDDY</sequence>
<organism evidence="1 2">
    <name type="scientific">Vaccinium darrowii</name>
    <dbReference type="NCBI Taxonomy" id="229202"/>
    <lineage>
        <taxon>Eukaryota</taxon>
        <taxon>Viridiplantae</taxon>
        <taxon>Streptophyta</taxon>
        <taxon>Embryophyta</taxon>
        <taxon>Tracheophyta</taxon>
        <taxon>Spermatophyta</taxon>
        <taxon>Magnoliopsida</taxon>
        <taxon>eudicotyledons</taxon>
        <taxon>Gunneridae</taxon>
        <taxon>Pentapetalae</taxon>
        <taxon>asterids</taxon>
        <taxon>Ericales</taxon>
        <taxon>Ericaceae</taxon>
        <taxon>Vaccinioideae</taxon>
        <taxon>Vaccinieae</taxon>
        <taxon>Vaccinium</taxon>
    </lineage>
</organism>
<dbReference type="EMBL" id="CM037161">
    <property type="protein sequence ID" value="KAH7854483.1"/>
    <property type="molecule type" value="Genomic_DNA"/>
</dbReference>
<evidence type="ECO:0000313" key="1">
    <source>
        <dbReference type="EMBL" id="KAH7854483.1"/>
    </source>
</evidence>
<dbReference type="Proteomes" id="UP000828048">
    <property type="component" value="Chromosome 11"/>
</dbReference>
<protein>
    <submittedName>
        <fullName evidence="1">Uncharacterized protein</fullName>
    </submittedName>
</protein>